<dbReference type="Proteomes" id="UP001501442">
    <property type="component" value="Unassembled WGS sequence"/>
</dbReference>
<comment type="subcellular location">
    <subcellularLocation>
        <location evidence="1">Membrane</location>
        <topology evidence="1">Multi-pass membrane protein</topology>
    </subcellularLocation>
</comment>
<dbReference type="RefSeq" id="WP_345430697.1">
    <property type="nucleotide sequence ID" value="NZ_BAABHK010000003.1"/>
</dbReference>
<dbReference type="EMBL" id="BAABHK010000003">
    <property type="protein sequence ID" value="GAA4624121.1"/>
    <property type="molecule type" value="Genomic_DNA"/>
</dbReference>
<feature type="domain" description="Methylamine utilisation protein MauE" evidence="6">
    <location>
        <begin position="2"/>
        <end position="128"/>
    </location>
</feature>
<protein>
    <submittedName>
        <fullName evidence="7">Methylamine utilization protein MauE</fullName>
    </submittedName>
</protein>
<feature type="transmembrane region" description="Helical" evidence="5">
    <location>
        <begin position="70"/>
        <end position="92"/>
    </location>
</feature>
<keyword evidence="2 5" id="KW-0812">Transmembrane</keyword>
<accession>A0ABP8U539</accession>
<keyword evidence="3 5" id="KW-1133">Transmembrane helix</keyword>
<keyword evidence="8" id="KW-1185">Reference proteome</keyword>
<evidence type="ECO:0000256" key="3">
    <source>
        <dbReference type="ARBA" id="ARBA00022989"/>
    </source>
</evidence>
<proteinExistence type="predicted"/>
<keyword evidence="4 5" id="KW-0472">Membrane</keyword>
<evidence type="ECO:0000256" key="2">
    <source>
        <dbReference type="ARBA" id="ARBA00022692"/>
    </source>
</evidence>
<evidence type="ECO:0000259" key="6">
    <source>
        <dbReference type="Pfam" id="PF07291"/>
    </source>
</evidence>
<dbReference type="Pfam" id="PF07291">
    <property type="entry name" value="MauE"/>
    <property type="match status" value="1"/>
</dbReference>
<evidence type="ECO:0000256" key="5">
    <source>
        <dbReference type="SAM" id="Phobius"/>
    </source>
</evidence>
<evidence type="ECO:0000256" key="1">
    <source>
        <dbReference type="ARBA" id="ARBA00004141"/>
    </source>
</evidence>
<sequence length="168" mass="16954">MEYVRAGCVSLIALVFVASAVSKLRDLGGFERSLPALAPVPSRLVRPLARAVVAAEAVIPVLLLVPPATAYGFGLAGVLLIAFTVAIAVALRRGRRAPCRCFGASSTPIAPRHLVRNATLLVAAALGGMAPGGLPVTAGLAIAVAGGLVGAILIVALDDIVDLFARSS</sequence>
<evidence type="ECO:0000313" key="7">
    <source>
        <dbReference type="EMBL" id="GAA4624121.1"/>
    </source>
</evidence>
<evidence type="ECO:0000256" key="4">
    <source>
        <dbReference type="ARBA" id="ARBA00023136"/>
    </source>
</evidence>
<organism evidence="7 8">
    <name type="scientific">Actinoallomurus vinaceus</name>
    <dbReference type="NCBI Taxonomy" id="1080074"/>
    <lineage>
        <taxon>Bacteria</taxon>
        <taxon>Bacillati</taxon>
        <taxon>Actinomycetota</taxon>
        <taxon>Actinomycetes</taxon>
        <taxon>Streptosporangiales</taxon>
        <taxon>Thermomonosporaceae</taxon>
        <taxon>Actinoallomurus</taxon>
    </lineage>
</organism>
<feature type="transmembrane region" description="Helical" evidence="5">
    <location>
        <begin position="136"/>
        <end position="157"/>
    </location>
</feature>
<comment type="caution">
    <text evidence="7">The sequence shown here is derived from an EMBL/GenBank/DDBJ whole genome shotgun (WGS) entry which is preliminary data.</text>
</comment>
<gene>
    <name evidence="7" type="ORF">GCM10023196_023030</name>
</gene>
<evidence type="ECO:0000313" key="8">
    <source>
        <dbReference type="Proteomes" id="UP001501442"/>
    </source>
</evidence>
<feature type="transmembrane region" description="Helical" evidence="5">
    <location>
        <begin position="113"/>
        <end position="130"/>
    </location>
</feature>
<name>A0ABP8U539_9ACTN</name>
<dbReference type="InterPro" id="IPR009908">
    <property type="entry name" value="Methylamine_util_MauE"/>
</dbReference>
<reference evidence="8" key="1">
    <citation type="journal article" date="2019" name="Int. J. Syst. Evol. Microbiol.">
        <title>The Global Catalogue of Microorganisms (GCM) 10K type strain sequencing project: providing services to taxonomists for standard genome sequencing and annotation.</title>
        <authorList>
            <consortium name="The Broad Institute Genomics Platform"/>
            <consortium name="The Broad Institute Genome Sequencing Center for Infectious Disease"/>
            <person name="Wu L."/>
            <person name="Ma J."/>
        </authorList>
    </citation>
    <scope>NUCLEOTIDE SEQUENCE [LARGE SCALE GENOMIC DNA]</scope>
    <source>
        <strain evidence="8">JCM 17939</strain>
    </source>
</reference>